<keyword evidence="3" id="KW-1185">Reference proteome</keyword>
<dbReference type="Proteomes" id="UP000446866">
    <property type="component" value="Unassembled WGS sequence"/>
</dbReference>
<evidence type="ECO:0000256" key="1">
    <source>
        <dbReference type="SAM" id="SignalP"/>
    </source>
</evidence>
<comment type="caution">
    <text evidence="2">The sequence shown here is derived from an EMBL/GenBank/DDBJ whole genome shotgun (WGS) entry which is preliminary data.</text>
</comment>
<sequence length="170" mass="19213">MKVKIRTITLVSFAAVMMFLVTACSGKTQVQTKGQILMEKSCAAWTDVIEKACEIKDFGRPCGTAKESLEVVDGTYSILFDIDEEMNQELVDGYAQSVWRACEKRSGESNQSSSGYHYASMTEASKRQEPLNYYIWYYRAGEQKFRVGLYPTNMETGIPGGLVLRIEPWE</sequence>
<name>A0A845QP79_9FIRM</name>
<evidence type="ECO:0000313" key="2">
    <source>
        <dbReference type="EMBL" id="NBH61838.1"/>
    </source>
</evidence>
<accession>A0A845QP79</accession>
<dbReference type="PROSITE" id="PS51257">
    <property type="entry name" value="PROKAR_LIPOPROTEIN"/>
    <property type="match status" value="1"/>
</dbReference>
<proteinExistence type="predicted"/>
<dbReference type="RefSeq" id="WP_160202121.1">
    <property type="nucleotide sequence ID" value="NZ_QXWK01000016.1"/>
</dbReference>
<dbReference type="AlphaFoldDB" id="A0A845QP79"/>
<evidence type="ECO:0008006" key="4">
    <source>
        <dbReference type="Google" id="ProtNLM"/>
    </source>
</evidence>
<gene>
    <name evidence="2" type="ORF">D0435_09260</name>
</gene>
<feature type="signal peptide" evidence="1">
    <location>
        <begin position="1"/>
        <end position="23"/>
    </location>
</feature>
<reference evidence="2 3" key="1">
    <citation type="submission" date="2018-08" db="EMBL/GenBank/DDBJ databases">
        <title>Murine metabolic-syndrome-specific gut microbial biobank.</title>
        <authorList>
            <person name="Liu C."/>
        </authorList>
    </citation>
    <scope>NUCLEOTIDE SEQUENCE [LARGE SCALE GENOMIC DNA]</scope>
    <source>
        <strain evidence="2 3">28</strain>
    </source>
</reference>
<protein>
    <recommendedName>
        <fullName evidence="4">Lipoprotein</fullName>
    </recommendedName>
</protein>
<evidence type="ECO:0000313" key="3">
    <source>
        <dbReference type="Proteomes" id="UP000446866"/>
    </source>
</evidence>
<organism evidence="2 3">
    <name type="scientific">Anaerotruncus colihominis</name>
    <dbReference type="NCBI Taxonomy" id="169435"/>
    <lineage>
        <taxon>Bacteria</taxon>
        <taxon>Bacillati</taxon>
        <taxon>Bacillota</taxon>
        <taxon>Clostridia</taxon>
        <taxon>Eubacteriales</taxon>
        <taxon>Oscillospiraceae</taxon>
        <taxon>Anaerotruncus</taxon>
    </lineage>
</organism>
<keyword evidence="1" id="KW-0732">Signal</keyword>
<dbReference type="EMBL" id="QXWK01000016">
    <property type="protein sequence ID" value="NBH61838.1"/>
    <property type="molecule type" value="Genomic_DNA"/>
</dbReference>
<feature type="chain" id="PRO_5032912662" description="Lipoprotein" evidence="1">
    <location>
        <begin position="24"/>
        <end position="170"/>
    </location>
</feature>